<protein>
    <submittedName>
        <fullName evidence="3">D-amino-acid dehydrogenase</fullName>
    </submittedName>
</protein>
<evidence type="ECO:0000313" key="3">
    <source>
        <dbReference type="EMBL" id="GCB88878.1"/>
    </source>
</evidence>
<accession>A0A401QU77</accession>
<dbReference type="GO" id="GO:0016491">
    <property type="term" value="F:oxidoreductase activity"/>
    <property type="evidence" value="ECO:0007669"/>
    <property type="project" value="UniProtKB-KW"/>
</dbReference>
<keyword evidence="1" id="KW-0560">Oxidoreductase</keyword>
<dbReference type="Gene3D" id="3.30.9.10">
    <property type="entry name" value="D-Amino Acid Oxidase, subunit A, domain 2"/>
    <property type="match status" value="1"/>
</dbReference>
<name>A0A401QU77_STRNR</name>
<comment type="caution">
    <text evidence="3">The sequence shown here is derived from an EMBL/GenBank/DDBJ whole genome shotgun (WGS) entry which is preliminary data.</text>
</comment>
<dbReference type="PANTHER" id="PTHR13847:SF289">
    <property type="entry name" value="GLYCINE OXIDASE"/>
    <property type="match status" value="1"/>
</dbReference>
<dbReference type="PANTHER" id="PTHR13847">
    <property type="entry name" value="SARCOSINE DEHYDROGENASE-RELATED"/>
    <property type="match status" value="1"/>
</dbReference>
<proteinExistence type="predicted"/>
<dbReference type="RefSeq" id="WP_232817003.1">
    <property type="nucleotide sequence ID" value="NZ_BHXC01000006.1"/>
</dbReference>
<dbReference type="AlphaFoldDB" id="A0A401QU77"/>
<organism evidence="3 4">
    <name type="scientific">Streptomyces noursei</name>
    <name type="common">Streptomyces albulus</name>
    <dbReference type="NCBI Taxonomy" id="1971"/>
    <lineage>
        <taxon>Bacteria</taxon>
        <taxon>Bacillati</taxon>
        <taxon>Actinomycetota</taxon>
        <taxon>Actinomycetes</taxon>
        <taxon>Kitasatosporales</taxon>
        <taxon>Streptomycetaceae</taxon>
        <taxon>Streptomyces</taxon>
    </lineage>
</organism>
<dbReference type="SUPFAM" id="SSF51905">
    <property type="entry name" value="FAD/NAD(P)-binding domain"/>
    <property type="match status" value="1"/>
</dbReference>
<evidence type="ECO:0000313" key="4">
    <source>
        <dbReference type="Proteomes" id="UP000288351"/>
    </source>
</evidence>
<dbReference type="GO" id="GO:0005737">
    <property type="term" value="C:cytoplasm"/>
    <property type="evidence" value="ECO:0007669"/>
    <property type="project" value="TreeGrafter"/>
</dbReference>
<dbReference type="EMBL" id="BHXC01000006">
    <property type="protein sequence ID" value="GCB88878.1"/>
    <property type="molecule type" value="Genomic_DNA"/>
</dbReference>
<dbReference type="Pfam" id="PF01266">
    <property type="entry name" value="DAO"/>
    <property type="match status" value="1"/>
</dbReference>
<dbReference type="Proteomes" id="UP000288351">
    <property type="component" value="Unassembled WGS sequence"/>
</dbReference>
<evidence type="ECO:0000259" key="2">
    <source>
        <dbReference type="Pfam" id="PF01266"/>
    </source>
</evidence>
<feature type="domain" description="FAD dependent oxidoreductase" evidence="2">
    <location>
        <begin position="27"/>
        <end position="398"/>
    </location>
</feature>
<dbReference type="InterPro" id="IPR036188">
    <property type="entry name" value="FAD/NAD-bd_sf"/>
</dbReference>
<reference evidence="3 4" key="1">
    <citation type="journal article" date="2019" name="Microbiol. Resour. Announc.">
        <title>Draft Genome Sequence of the Most Traditional epsilon-Poly-l-Lysine Producer, Streptomyces albulus NBRC14147.</title>
        <authorList>
            <person name="Yamanaka K."/>
            <person name="Hamano Y."/>
        </authorList>
    </citation>
    <scope>NUCLEOTIDE SEQUENCE [LARGE SCALE GENOMIC DNA]</scope>
    <source>
        <strain evidence="3 4">NBRC 14147</strain>
    </source>
</reference>
<dbReference type="InterPro" id="IPR006076">
    <property type="entry name" value="FAD-dep_OxRdtase"/>
</dbReference>
<sequence>MVASTSEDMAVVGTGAGDVDDRAVTFDVVVVGNGVLGLSLAVVLLRRGLRVVVVGDGRRPMAASTAAGAMNGCFGEVTATTTATVHGRAKLELDVAAARMWEDWLAELAEDGGGGAVRCARGTVVLHNAIGMAEIDDTAMTAIRSALEHYEEPYEVVDPVEVVPWLDPQPTARPLGGLFIPGEHGVDAGALLDALSSAVGRLGGLQVPEHAVRVVHGSGEVKGVALADGTVLAGGRVVLAAGVGSQTLLDTLPPDIAAPIPRLISGFGVSVVLSNGPGAAPPDCVVRTPNRSFGCGLHTVPRGPGQVYVGATNTTRPRPGSDPSVRDLAFLLDCAARQLRRDLWFSDITTTRVGNRPMTLDGHPLLGETRLAGLWLMTGTFRDGLHTSPLLATEMADWITGGTPSMPEIGLFRPTRPPIRTMSRQETVRHATVHRLAIGHEWNWSMPVEWPVHLDPMYEAKYRAVAEETHDTITPPPEVLAYIPAFPELAHMLDTYYTATKSDYDT</sequence>
<gene>
    <name evidence="3" type="ORF">SALB_01551</name>
</gene>
<evidence type="ECO:0000256" key="1">
    <source>
        <dbReference type="ARBA" id="ARBA00023002"/>
    </source>
</evidence>
<dbReference type="Gene3D" id="3.50.50.60">
    <property type="entry name" value="FAD/NAD(P)-binding domain"/>
    <property type="match status" value="1"/>
</dbReference>